<feature type="binding site" evidence="4">
    <location>
        <begin position="202"/>
        <end position="205"/>
    </location>
    <ligand>
        <name>substrate</name>
    </ligand>
</feature>
<feature type="binding site" evidence="4">
    <location>
        <position position="171"/>
    </location>
    <ligand>
        <name>NADP(+)</name>
        <dbReference type="ChEBI" id="CHEBI:58349"/>
    </ligand>
</feature>
<comment type="similarity">
    <text evidence="4">Belongs to the NAD(P)-dependent epimerase/dehydratase family. HldD subfamily.</text>
</comment>
<dbReference type="Gene3D" id="3.90.25.10">
    <property type="entry name" value="UDP-galactose 4-epimerase, domain 1"/>
    <property type="match status" value="1"/>
</dbReference>
<name>A0A933W7L8_UNCEI</name>
<dbReference type="InterPro" id="IPR036291">
    <property type="entry name" value="NAD(P)-bd_dom_sf"/>
</dbReference>
<comment type="function">
    <text evidence="4">Catalyzes the interconversion between ADP-D-glycero-beta-D-manno-heptose and ADP-L-glycero-beta-D-manno-heptose via an epimerization at carbon 6 of the heptose.</text>
</comment>
<dbReference type="InterPro" id="IPR011912">
    <property type="entry name" value="Heptose_epim"/>
</dbReference>
<dbReference type="EC" id="5.1.3.20" evidence="4"/>
<evidence type="ECO:0000256" key="3">
    <source>
        <dbReference type="ARBA" id="ARBA00023277"/>
    </source>
</evidence>
<dbReference type="HAMAP" id="MF_01601">
    <property type="entry name" value="Heptose_epimerase"/>
    <property type="match status" value="1"/>
</dbReference>
<keyword evidence="2 4" id="KW-0413">Isomerase</keyword>
<feature type="binding site" evidence="4">
    <location>
        <position position="179"/>
    </location>
    <ligand>
        <name>NADP(+)</name>
        <dbReference type="ChEBI" id="CHEBI:58349"/>
    </ligand>
</feature>
<comment type="domain">
    <text evidence="4">Contains a large N-terminal NADP-binding domain, and a smaller C-terminal substrate-binding domain.</text>
</comment>
<evidence type="ECO:0000256" key="4">
    <source>
        <dbReference type="HAMAP-Rule" id="MF_01601"/>
    </source>
</evidence>
<dbReference type="PANTHER" id="PTHR43103:SF3">
    <property type="entry name" value="ADP-L-GLYCERO-D-MANNO-HEPTOSE-6-EPIMERASE"/>
    <property type="match status" value="1"/>
</dbReference>
<dbReference type="NCBIfam" id="TIGR02197">
    <property type="entry name" value="heptose_epim"/>
    <property type="match status" value="1"/>
</dbReference>
<dbReference type="SUPFAM" id="SSF51735">
    <property type="entry name" value="NAD(P)-binding Rossmann-fold domains"/>
    <property type="match status" value="1"/>
</dbReference>
<evidence type="ECO:0000256" key="1">
    <source>
        <dbReference type="ARBA" id="ARBA00022857"/>
    </source>
</evidence>
<keyword evidence="1 4" id="KW-0521">NADP</keyword>
<comment type="pathway">
    <text evidence="4">Nucleotide-sugar biosynthesis; ADP-L-glycero-beta-D-manno-heptose biosynthesis; ADP-L-glycero-beta-D-manno-heptose from D-glycero-beta-D-manno-heptose 7-phosphate: step 4/4.</text>
</comment>
<feature type="binding site" evidence="4">
    <location>
        <begin position="10"/>
        <end position="11"/>
    </location>
    <ligand>
        <name>NADP(+)</name>
        <dbReference type="ChEBI" id="CHEBI:58349"/>
    </ligand>
</feature>
<dbReference type="CDD" id="cd05248">
    <property type="entry name" value="ADP_GME_SDR_e"/>
    <property type="match status" value="1"/>
</dbReference>
<feature type="binding site" evidence="4">
    <location>
        <position position="216"/>
    </location>
    <ligand>
        <name>substrate</name>
    </ligand>
</feature>
<feature type="active site" description="Proton acceptor" evidence="4">
    <location>
        <position position="179"/>
    </location>
</feature>
<dbReference type="Pfam" id="PF01370">
    <property type="entry name" value="Epimerase"/>
    <property type="match status" value="1"/>
</dbReference>
<evidence type="ECO:0000259" key="5">
    <source>
        <dbReference type="Pfam" id="PF01370"/>
    </source>
</evidence>
<dbReference type="InterPro" id="IPR001509">
    <property type="entry name" value="Epimerase_deHydtase"/>
</dbReference>
<organism evidence="6 7">
    <name type="scientific">Eiseniibacteriota bacterium</name>
    <dbReference type="NCBI Taxonomy" id="2212470"/>
    <lineage>
        <taxon>Bacteria</taxon>
        <taxon>Candidatus Eiseniibacteriota</taxon>
    </lineage>
</organism>
<feature type="binding site" evidence="4">
    <location>
        <position position="181"/>
    </location>
    <ligand>
        <name>substrate</name>
    </ligand>
</feature>
<feature type="active site" description="Proton acceptor" evidence="4">
    <location>
        <position position="143"/>
    </location>
</feature>
<feature type="binding site" evidence="4">
    <location>
        <position position="170"/>
    </location>
    <ligand>
        <name>substrate</name>
    </ligand>
</feature>
<keyword evidence="3 4" id="KW-0119">Carbohydrate metabolism</keyword>
<dbReference type="Gene3D" id="3.40.50.720">
    <property type="entry name" value="NAD(P)-binding Rossmann-like Domain"/>
    <property type="match status" value="1"/>
</dbReference>
<feature type="domain" description="NAD-dependent epimerase/dehydratase" evidence="5">
    <location>
        <begin position="2"/>
        <end position="244"/>
    </location>
</feature>
<evidence type="ECO:0000313" key="7">
    <source>
        <dbReference type="Proteomes" id="UP000696931"/>
    </source>
</evidence>
<comment type="caution">
    <text evidence="6">The sequence shown here is derived from an EMBL/GenBank/DDBJ whole genome shotgun (WGS) entry which is preliminary data.</text>
</comment>
<feature type="binding site" evidence="4">
    <location>
        <position position="281"/>
    </location>
    <ligand>
        <name>substrate</name>
    </ligand>
</feature>
<evidence type="ECO:0000313" key="6">
    <source>
        <dbReference type="EMBL" id="MBI5168041.1"/>
    </source>
</evidence>
<gene>
    <name evidence="6" type="primary">rfaD</name>
    <name evidence="4" type="synonym">hldD</name>
    <name evidence="6" type="ORF">HZA61_00995</name>
</gene>
<comment type="subunit">
    <text evidence="4">Homopentamer.</text>
</comment>
<feature type="binding site" evidence="4">
    <location>
        <position position="188"/>
    </location>
    <ligand>
        <name>substrate</name>
    </ligand>
</feature>
<dbReference type="AlphaFoldDB" id="A0A933W7L8"/>
<dbReference type="Proteomes" id="UP000696931">
    <property type="component" value="Unassembled WGS sequence"/>
</dbReference>
<proteinExistence type="inferred from homology"/>
<comment type="cofactor">
    <cofactor evidence="4">
        <name>NADP(+)</name>
        <dbReference type="ChEBI" id="CHEBI:58349"/>
    </cofactor>
    <text evidence="4">Binds 1 NADP(+) per subunit.</text>
</comment>
<accession>A0A933W7L8</accession>
<dbReference type="EMBL" id="JACRIW010000009">
    <property type="protein sequence ID" value="MBI5168041.1"/>
    <property type="molecule type" value="Genomic_DNA"/>
</dbReference>
<protein>
    <recommendedName>
        <fullName evidence="4">ADP-L-glycero-D-manno-heptose-6-epimerase</fullName>
        <ecNumber evidence="4">5.1.3.20</ecNumber>
    </recommendedName>
    <alternativeName>
        <fullName evidence="4">ADP-L-glycero-beta-D-manno-heptose-6-epimerase</fullName>
        <shortName evidence="4">ADP-glyceromanno-heptose 6-epimerase</shortName>
        <shortName evidence="4">ADP-hep 6-epimerase</shortName>
        <shortName evidence="4">AGME</shortName>
    </alternativeName>
</protein>
<feature type="binding site" evidence="4">
    <location>
        <position position="147"/>
    </location>
    <ligand>
        <name>NADP(+)</name>
        <dbReference type="ChEBI" id="CHEBI:58349"/>
    </ligand>
</feature>
<evidence type="ECO:0000256" key="2">
    <source>
        <dbReference type="ARBA" id="ARBA00023235"/>
    </source>
</evidence>
<feature type="binding site" evidence="4">
    <location>
        <position position="92"/>
    </location>
    <ligand>
        <name>NADP(+)</name>
        <dbReference type="ChEBI" id="CHEBI:58349"/>
    </ligand>
</feature>
<dbReference type="PANTHER" id="PTHR43103">
    <property type="entry name" value="NUCLEOSIDE-DIPHOSPHATE-SUGAR EPIMERASE"/>
    <property type="match status" value="1"/>
</dbReference>
<comment type="catalytic activity">
    <reaction evidence="4">
        <text>ADP-D-glycero-beta-D-manno-heptose = ADP-L-glycero-beta-D-manno-heptose</text>
        <dbReference type="Rhea" id="RHEA:17577"/>
        <dbReference type="ChEBI" id="CHEBI:59967"/>
        <dbReference type="ChEBI" id="CHEBI:61506"/>
        <dbReference type="EC" id="5.1.3.20"/>
    </reaction>
</comment>
<sequence>MIVVTGAAGFIGSALVWRLNARGWTDIVCVDTPASAEGNANLAPLRYRAYLQHEDFRARFRAGKYDGQITAIYHLGACSSTTETNWAYLLSNNVEYSQELCTLSLARGIRFVHASSAATYGDGSRGYSDDHASTPSLEPLNLYGRSKQEFDLWALAEGHLDRIAAVKYFNVYGPNEWDKGDMRSMVCKGYEQIVQTGLVKLFKSDRPEYTDGGQMRDFVYVKDAVDMTLWLGEHAEANGIFNVGTGEAVSWNRLIGAIFLALGREPNIEYVDMPAQLKGKYQYFTQAEMAKLRAAGCDVAITPLEDAVRDYVRNYLMTGKRLGA</sequence>
<reference evidence="6" key="1">
    <citation type="submission" date="2020-07" db="EMBL/GenBank/DDBJ databases">
        <title>Huge and variable diversity of episymbiotic CPR bacteria and DPANN archaea in groundwater ecosystems.</title>
        <authorList>
            <person name="He C.Y."/>
            <person name="Keren R."/>
            <person name="Whittaker M."/>
            <person name="Farag I.F."/>
            <person name="Doudna J."/>
            <person name="Cate J.H.D."/>
            <person name="Banfield J.F."/>
        </authorList>
    </citation>
    <scope>NUCLEOTIDE SEQUENCE</scope>
    <source>
        <strain evidence="6">NC_groundwater_1813_Pr3_B-0.1um_71_17</strain>
    </source>
</reference>
<feature type="binding site" evidence="4">
    <location>
        <begin position="75"/>
        <end position="79"/>
    </location>
    <ligand>
        <name>NADP(+)</name>
        <dbReference type="ChEBI" id="CHEBI:58349"/>
    </ligand>
</feature>
<dbReference type="GO" id="GO:0008712">
    <property type="term" value="F:ADP-glyceromanno-heptose 6-epimerase activity"/>
    <property type="evidence" value="ECO:0007669"/>
    <property type="project" value="UniProtKB-UniRule"/>
</dbReference>
<dbReference type="GO" id="GO:0005975">
    <property type="term" value="P:carbohydrate metabolic process"/>
    <property type="evidence" value="ECO:0007669"/>
    <property type="project" value="UniProtKB-UniRule"/>
</dbReference>
<comment type="caution">
    <text evidence="4">Lacks conserved residue(s) required for the propagation of feature annotation.</text>
</comment>
<dbReference type="GO" id="GO:0050661">
    <property type="term" value="F:NADP binding"/>
    <property type="evidence" value="ECO:0007669"/>
    <property type="project" value="InterPro"/>
</dbReference>
<feature type="binding site" evidence="4">
    <location>
        <begin position="31"/>
        <end position="32"/>
    </location>
    <ligand>
        <name>NADP(+)</name>
        <dbReference type="ChEBI" id="CHEBI:58349"/>
    </ligand>
</feature>